<dbReference type="PANTHER" id="PTHR11884">
    <property type="entry name" value="SELECTIN LIGAND RELATED"/>
    <property type="match status" value="1"/>
</dbReference>
<sequence>MIQELEIATDCNHLLWNYKLNLTTDPKFESVAVEVCKSTITEYSMSPPRCSPQQNETSRAGITTLVLQIKECAEEERGKGYLVSCLVDHRGNITEHQCHQYITKMTTIIFSDYRLICGFMDKCREDINALHCGSISAGEKVRSTPPSSGTSADPSLCARLLLSDAV</sequence>
<dbReference type="EMBL" id="JAFDVH010000023">
    <property type="protein sequence ID" value="KAG7456351.1"/>
    <property type="molecule type" value="Genomic_DNA"/>
</dbReference>
<evidence type="ECO:0008006" key="3">
    <source>
        <dbReference type="Google" id="ProtNLM"/>
    </source>
</evidence>
<dbReference type="GO" id="GO:0017134">
    <property type="term" value="F:fibroblast growth factor binding"/>
    <property type="evidence" value="ECO:0007669"/>
    <property type="project" value="TreeGrafter"/>
</dbReference>
<reference evidence="1" key="1">
    <citation type="submission" date="2021-01" db="EMBL/GenBank/DDBJ databases">
        <authorList>
            <person name="Zahm M."/>
            <person name="Roques C."/>
            <person name="Cabau C."/>
            <person name="Klopp C."/>
            <person name="Donnadieu C."/>
            <person name="Jouanno E."/>
            <person name="Lampietro C."/>
            <person name="Louis A."/>
            <person name="Herpin A."/>
            <person name="Echchiki A."/>
            <person name="Berthelot C."/>
            <person name="Parey E."/>
            <person name="Roest-Crollius H."/>
            <person name="Braasch I."/>
            <person name="Postlethwait J."/>
            <person name="Bobe J."/>
            <person name="Montfort J."/>
            <person name="Bouchez O."/>
            <person name="Begum T."/>
            <person name="Mejri S."/>
            <person name="Adams A."/>
            <person name="Chen W.-J."/>
            <person name="Guiguen Y."/>
        </authorList>
    </citation>
    <scope>NUCLEOTIDE SEQUENCE</scope>
    <source>
        <strain evidence="1">YG-15Mar2019-1</strain>
        <tissue evidence="1">Brain</tissue>
    </source>
</reference>
<evidence type="ECO:0000313" key="1">
    <source>
        <dbReference type="EMBL" id="KAG7456351.1"/>
    </source>
</evidence>
<dbReference type="Proteomes" id="UP001046870">
    <property type="component" value="Chromosome 23"/>
</dbReference>
<dbReference type="InterPro" id="IPR001893">
    <property type="entry name" value="Cys-rich_GLG1_repeat"/>
</dbReference>
<comment type="caution">
    <text evidence="1">The sequence shown here is derived from an EMBL/GenBank/DDBJ whole genome shotgun (WGS) entry which is preliminary data.</text>
</comment>
<proteinExistence type="predicted"/>
<dbReference type="InterPro" id="IPR039728">
    <property type="entry name" value="GLG1"/>
</dbReference>
<dbReference type="OrthoDB" id="2015434at2759"/>
<dbReference type="Pfam" id="PF00839">
    <property type="entry name" value="Cys_rich_FGFR"/>
    <property type="match status" value="2"/>
</dbReference>
<keyword evidence="2" id="KW-1185">Reference proteome</keyword>
<dbReference type="PANTHER" id="PTHR11884:SF1">
    <property type="entry name" value="GOLGI APPARATUS PROTEIN 1"/>
    <property type="match status" value="1"/>
</dbReference>
<name>A0A9D3SVD0_MEGAT</name>
<organism evidence="1 2">
    <name type="scientific">Megalops atlanticus</name>
    <name type="common">Tarpon</name>
    <name type="synonym">Clupea gigantea</name>
    <dbReference type="NCBI Taxonomy" id="7932"/>
    <lineage>
        <taxon>Eukaryota</taxon>
        <taxon>Metazoa</taxon>
        <taxon>Chordata</taxon>
        <taxon>Craniata</taxon>
        <taxon>Vertebrata</taxon>
        <taxon>Euteleostomi</taxon>
        <taxon>Actinopterygii</taxon>
        <taxon>Neopterygii</taxon>
        <taxon>Teleostei</taxon>
        <taxon>Elopiformes</taxon>
        <taxon>Megalopidae</taxon>
        <taxon>Megalops</taxon>
    </lineage>
</organism>
<dbReference type="GO" id="GO:0000139">
    <property type="term" value="C:Golgi membrane"/>
    <property type="evidence" value="ECO:0007669"/>
    <property type="project" value="TreeGrafter"/>
</dbReference>
<evidence type="ECO:0000313" key="2">
    <source>
        <dbReference type="Proteomes" id="UP001046870"/>
    </source>
</evidence>
<accession>A0A9D3SVD0</accession>
<gene>
    <name evidence="1" type="ORF">MATL_G00251350</name>
</gene>
<protein>
    <recommendedName>
        <fullName evidence="3">Golgi apparatus protein 1</fullName>
    </recommendedName>
</protein>
<dbReference type="AlphaFoldDB" id="A0A9D3SVD0"/>